<evidence type="ECO:0000256" key="1">
    <source>
        <dbReference type="SAM" id="MobiDB-lite"/>
    </source>
</evidence>
<feature type="region of interest" description="Disordered" evidence="1">
    <location>
        <begin position="135"/>
        <end position="181"/>
    </location>
</feature>
<gene>
    <name evidence="2" type="ORF">EJ06DRAFT_270055</name>
</gene>
<evidence type="ECO:0000313" key="3">
    <source>
        <dbReference type="Proteomes" id="UP000799640"/>
    </source>
</evidence>
<dbReference type="AlphaFoldDB" id="A0A6G1HI23"/>
<dbReference type="Proteomes" id="UP000799640">
    <property type="component" value="Unassembled WGS sequence"/>
</dbReference>
<protein>
    <submittedName>
        <fullName evidence="2">Uncharacterized protein</fullName>
    </submittedName>
</protein>
<reference evidence="2" key="1">
    <citation type="journal article" date="2020" name="Stud. Mycol.">
        <title>101 Dothideomycetes genomes: a test case for predicting lifestyles and emergence of pathogens.</title>
        <authorList>
            <person name="Haridas S."/>
            <person name="Albert R."/>
            <person name="Binder M."/>
            <person name="Bloem J."/>
            <person name="Labutti K."/>
            <person name="Salamov A."/>
            <person name="Andreopoulos B."/>
            <person name="Baker S."/>
            <person name="Barry K."/>
            <person name="Bills G."/>
            <person name="Bluhm B."/>
            <person name="Cannon C."/>
            <person name="Castanera R."/>
            <person name="Culley D."/>
            <person name="Daum C."/>
            <person name="Ezra D."/>
            <person name="Gonzalez J."/>
            <person name="Henrissat B."/>
            <person name="Kuo A."/>
            <person name="Liang C."/>
            <person name="Lipzen A."/>
            <person name="Lutzoni F."/>
            <person name="Magnuson J."/>
            <person name="Mondo S."/>
            <person name="Nolan M."/>
            <person name="Ohm R."/>
            <person name="Pangilinan J."/>
            <person name="Park H.-J."/>
            <person name="Ramirez L."/>
            <person name="Alfaro M."/>
            <person name="Sun H."/>
            <person name="Tritt A."/>
            <person name="Yoshinaga Y."/>
            <person name="Zwiers L.-H."/>
            <person name="Turgeon B."/>
            <person name="Goodwin S."/>
            <person name="Spatafora J."/>
            <person name="Crous P."/>
            <person name="Grigoriev I."/>
        </authorList>
    </citation>
    <scope>NUCLEOTIDE SEQUENCE</scope>
    <source>
        <strain evidence="2">CBS 262.69</strain>
    </source>
</reference>
<keyword evidence="3" id="KW-1185">Reference proteome</keyword>
<dbReference type="EMBL" id="ML996714">
    <property type="protein sequence ID" value="KAF2395544.1"/>
    <property type="molecule type" value="Genomic_DNA"/>
</dbReference>
<sequence>MAPKGMQCICHPRSPPNLDCVYTTAAMAETDGEQLRVTYSANTAPPRPVGRCGHPPPTPPTRYVPRAVPTCVLAWPHFHLGMRRTARSLRGRGLRGSAVRPTLAHQQYTLLSSFQFPETSHTITLPVLPGTCTGHDKGRARRQQQAVGSDLKNPQAVRHRPHVETPPRHGPPPRSSHACGRGVHGRARIASDHHLTMPPGRPRTRTLLRHSRLQYARQRPLQSGVATNHYETCSIYLNTLLIPLEAGQRLSPNLVPVTTGRNTHF</sequence>
<accession>A0A6G1HI23</accession>
<organism evidence="2 3">
    <name type="scientific">Trichodelitschia bisporula</name>
    <dbReference type="NCBI Taxonomy" id="703511"/>
    <lineage>
        <taxon>Eukaryota</taxon>
        <taxon>Fungi</taxon>
        <taxon>Dikarya</taxon>
        <taxon>Ascomycota</taxon>
        <taxon>Pezizomycotina</taxon>
        <taxon>Dothideomycetes</taxon>
        <taxon>Dothideomycetes incertae sedis</taxon>
        <taxon>Phaeotrichales</taxon>
        <taxon>Phaeotrichaceae</taxon>
        <taxon>Trichodelitschia</taxon>
    </lineage>
</organism>
<evidence type="ECO:0000313" key="2">
    <source>
        <dbReference type="EMBL" id="KAF2395544.1"/>
    </source>
</evidence>
<proteinExistence type="predicted"/>
<name>A0A6G1HI23_9PEZI</name>